<organism evidence="2 3">
    <name type="scientific">Liparis tanakae</name>
    <name type="common">Tanaka's snailfish</name>
    <dbReference type="NCBI Taxonomy" id="230148"/>
    <lineage>
        <taxon>Eukaryota</taxon>
        <taxon>Metazoa</taxon>
        <taxon>Chordata</taxon>
        <taxon>Craniata</taxon>
        <taxon>Vertebrata</taxon>
        <taxon>Euteleostomi</taxon>
        <taxon>Actinopterygii</taxon>
        <taxon>Neopterygii</taxon>
        <taxon>Teleostei</taxon>
        <taxon>Neoteleostei</taxon>
        <taxon>Acanthomorphata</taxon>
        <taxon>Eupercaria</taxon>
        <taxon>Perciformes</taxon>
        <taxon>Cottioidei</taxon>
        <taxon>Cottales</taxon>
        <taxon>Liparidae</taxon>
        <taxon>Liparis</taxon>
    </lineage>
</organism>
<accession>A0A4Z2ECQ2</accession>
<keyword evidence="3" id="KW-1185">Reference proteome</keyword>
<feature type="region of interest" description="Disordered" evidence="1">
    <location>
        <begin position="58"/>
        <end position="183"/>
    </location>
</feature>
<evidence type="ECO:0000313" key="2">
    <source>
        <dbReference type="EMBL" id="TNN26636.1"/>
    </source>
</evidence>
<feature type="compositionally biased region" description="Basic and acidic residues" evidence="1">
    <location>
        <begin position="155"/>
        <end position="169"/>
    </location>
</feature>
<comment type="caution">
    <text evidence="2">The sequence shown here is derived from an EMBL/GenBank/DDBJ whole genome shotgun (WGS) entry which is preliminary data.</text>
</comment>
<evidence type="ECO:0000313" key="3">
    <source>
        <dbReference type="Proteomes" id="UP000314294"/>
    </source>
</evidence>
<feature type="compositionally biased region" description="Polar residues" evidence="1">
    <location>
        <begin position="58"/>
        <end position="70"/>
    </location>
</feature>
<sequence>MAALCRLSVMVEKKCRVLSLSSALLLPGKAAMTASWSLTAAAISLAAAAYSRPTWAQPSGGSQWEQLAPQSSCRARSSSTERRSSPAKRRRSSRGRKSTYSRENGTWRRPEEISRRRAPSSRRHREAEQQGSVWVSATRTPLLNRTTWSGRRRSRERDASMEEHRESDATHTSIHARRPVPGP</sequence>
<name>A0A4Z2ECQ2_9TELE</name>
<feature type="compositionally biased region" description="Basic residues" evidence="1">
    <location>
        <begin position="85"/>
        <end position="99"/>
    </location>
</feature>
<gene>
    <name evidence="2" type="ORF">EYF80_063229</name>
</gene>
<dbReference type="Proteomes" id="UP000314294">
    <property type="component" value="Unassembled WGS sequence"/>
</dbReference>
<proteinExistence type="predicted"/>
<protein>
    <submittedName>
        <fullName evidence="2">Uncharacterized protein</fullName>
    </submittedName>
</protein>
<dbReference type="OrthoDB" id="9875414at2759"/>
<dbReference type="EMBL" id="SRLO01009837">
    <property type="protein sequence ID" value="TNN26636.1"/>
    <property type="molecule type" value="Genomic_DNA"/>
</dbReference>
<feature type="compositionally biased region" description="Polar residues" evidence="1">
    <location>
        <begin position="129"/>
        <end position="149"/>
    </location>
</feature>
<feature type="compositionally biased region" description="Basic and acidic residues" evidence="1">
    <location>
        <begin position="105"/>
        <end position="115"/>
    </location>
</feature>
<evidence type="ECO:0000256" key="1">
    <source>
        <dbReference type="SAM" id="MobiDB-lite"/>
    </source>
</evidence>
<reference evidence="2 3" key="1">
    <citation type="submission" date="2019-03" db="EMBL/GenBank/DDBJ databases">
        <title>First draft genome of Liparis tanakae, snailfish: a comprehensive survey of snailfish specific genes.</title>
        <authorList>
            <person name="Kim W."/>
            <person name="Song I."/>
            <person name="Jeong J.-H."/>
            <person name="Kim D."/>
            <person name="Kim S."/>
            <person name="Ryu S."/>
            <person name="Song J.Y."/>
            <person name="Lee S.K."/>
        </authorList>
    </citation>
    <scope>NUCLEOTIDE SEQUENCE [LARGE SCALE GENOMIC DNA]</scope>
    <source>
        <tissue evidence="2">Muscle</tissue>
    </source>
</reference>
<feature type="compositionally biased region" description="Basic residues" evidence="1">
    <location>
        <begin position="174"/>
        <end position="183"/>
    </location>
</feature>
<dbReference type="AlphaFoldDB" id="A0A4Z2ECQ2"/>